<keyword evidence="1" id="KW-0472">Membrane</keyword>
<evidence type="ECO:0000256" key="1">
    <source>
        <dbReference type="SAM" id="Phobius"/>
    </source>
</evidence>
<gene>
    <name evidence="2" type="ORF">MN202_01175</name>
</gene>
<protein>
    <submittedName>
        <fullName evidence="2">Type II secretion system GspH family protein</fullName>
    </submittedName>
</protein>
<dbReference type="InterPro" id="IPR012902">
    <property type="entry name" value="N_methyl_site"/>
</dbReference>
<evidence type="ECO:0000313" key="3">
    <source>
        <dbReference type="Proteomes" id="UP001375382"/>
    </source>
</evidence>
<dbReference type="NCBIfam" id="TIGR02532">
    <property type="entry name" value="IV_pilin_GFxxxE"/>
    <property type="match status" value="1"/>
</dbReference>
<reference evidence="2 3" key="1">
    <citation type="journal article" date="2023" name="Ecotoxicol. Environ. Saf.">
        <title>Mercury remediation potential of mercury-resistant strain Rheinheimera metallidurans sp. nov. isolated from a municipal waste dumping site.</title>
        <authorList>
            <person name="Yadav V."/>
            <person name="Manjhi A."/>
            <person name="Vadakedath N."/>
        </authorList>
    </citation>
    <scope>NUCLEOTIDE SEQUENCE [LARGE SCALE GENOMIC DNA]</scope>
    <source>
        <strain evidence="2 3">E-49</strain>
    </source>
</reference>
<dbReference type="Proteomes" id="UP001375382">
    <property type="component" value="Unassembled WGS sequence"/>
</dbReference>
<proteinExistence type="predicted"/>
<comment type="caution">
    <text evidence="2">The sequence shown here is derived from an EMBL/GenBank/DDBJ whole genome shotgun (WGS) entry which is preliminary data.</text>
</comment>
<dbReference type="SUPFAM" id="SSF54523">
    <property type="entry name" value="Pili subunits"/>
    <property type="match status" value="1"/>
</dbReference>
<organism evidence="2 3">
    <name type="scientific">Rheinheimera muenzenbergensis</name>
    <dbReference type="NCBI Taxonomy" id="1193628"/>
    <lineage>
        <taxon>Bacteria</taxon>
        <taxon>Pseudomonadati</taxon>
        <taxon>Pseudomonadota</taxon>
        <taxon>Gammaproteobacteria</taxon>
        <taxon>Chromatiales</taxon>
        <taxon>Chromatiaceae</taxon>
        <taxon>Rheinheimera</taxon>
    </lineage>
</organism>
<feature type="transmembrane region" description="Helical" evidence="1">
    <location>
        <begin position="12"/>
        <end position="31"/>
    </location>
</feature>
<name>A0ABU8C2C7_9GAMM</name>
<dbReference type="Gene3D" id="3.30.700.10">
    <property type="entry name" value="Glycoprotein, Type 4 Pilin"/>
    <property type="match status" value="1"/>
</dbReference>
<dbReference type="Pfam" id="PF07963">
    <property type="entry name" value="N_methyl"/>
    <property type="match status" value="1"/>
</dbReference>
<accession>A0ABU8C2C7</accession>
<dbReference type="RefSeq" id="WP_335734250.1">
    <property type="nucleotide sequence ID" value="NZ_JALAAR010000001.1"/>
</dbReference>
<keyword evidence="3" id="KW-1185">Reference proteome</keyword>
<sequence>MTQRNGFTLIELLVVIAIMTTVLTLVAPLMIEQVDKTKAAAEFHEARQYLTDSRKVAFLKGQLIVFTFEGKQLRRDIGSDSVTLEFQYLFFPSQQLQINANGFTDKTQITVVAGNKQQHIELAEKK</sequence>
<evidence type="ECO:0000313" key="2">
    <source>
        <dbReference type="EMBL" id="MEH8015830.1"/>
    </source>
</evidence>
<keyword evidence="1" id="KW-0812">Transmembrane</keyword>
<dbReference type="EMBL" id="JALAAR010000001">
    <property type="protein sequence ID" value="MEH8015830.1"/>
    <property type="molecule type" value="Genomic_DNA"/>
</dbReference>
<dbReference type="InterPro" id="IPR045584">
    <property type="entry name" value="Pilin-like"/>
</dbReference>
<keyword evidence="1" id="KW-1133">Transmembrane helix</keyword>